<reference evidence="4" key="1">
    <citation type="submission" date="2016-10" db="EMBL/GenBank/DDBJ databases">
        <authorList>
            <person name="Varghese N."/>
            <person name="Submissions S."/>
        </authorList>
    </citation>
    <scope>NUCLEOTIDE SEQUENCE [LARGE SCALE GENOMIC DNA]</scope>
    <source>
        <strain evidence="4">DSM 21368</strain>
    </source>
</reference>
<keyword evidence="1" id="KW-0812">Transmembrane</keyword>
<evidence type="ECO:0000313" key="3">
    <source>
        <dbReference type="EMBL" id="SEE96788.1"/>
    </source>
</evidence>
<accession>A0A1H5N7Z1</accession>
<keyword evidence="1" id="KW-0472">Membrane</keyword>
<dbReference type="STRING" id="648782.SAMN04488554_3959"/>
<name>A0A1H5N7Z1_9MICO</name>
<gene>
    <name evidence="3" type="ORF">SAMN04488554_3959</name>
</gene>
<dbReference type="AlphaFoldDB" id="A0A1H5N7Z1"/>
<keyword evidence="4" id="KW-1185">Reference proteome</keyword>
<proteinExistence type="predicted"/>
<sequence>MNFRHFFGTAMMLATAASLVASPATAVTDDELLISLDGTTYAAETDRPVFVHPPALVPQGSETRSVWLRNDSEVDGELRVVVDDIELSSPELAQNFEITSREARTGDETTATADELTPCSVVVPTLELASGESVRIDLSVGLRDVPAEVAQQETVRFSLTASIRDTAAGAPWPERCERGRDFPVLGSDPPDQDEDHLAYTGTDVPFTALVIGAALVLTGASTMVLVRKRRRRDSSCT</sequence>
<evidence type="ECO:0000313" key="4">
    <source>
        <dbReference type="Proteomes" id="UP000199220"/>
    </source>
</evidence>
<feature type="transmembrane region" description="Helical" evidence="1">
    <location>
        <begin position="206"/>
        <end position="226"/>
    </location>
</feature>
<protein>
    <recommendedName>
        <fullName evidence="5">LPXTG-motif cell wall anchor domain-containing protein</fullName>
    </recommendedName>
</protein>
<dbReference type="EMBL" id="FNTX01000002">
    <property type="protein sequence ID" value="SEE96788.1"/>
    <property type="molecule type" value="Genomic_DNA"/>
</dbReference>
<feature type="chain" id="PRO_5011714292" description="LPXTG-motif cell wall anchor domain-containing protein" evidence="2">
    <location>
        <begin position="27"/>
        <end position="237"/>
    </location>
</feature>
<dbReference type="Proteomes" id="UP000199220">
    <property type="component" value="Unassembled WGS sequence"/>
</dbReference>
<keyword evidence="1" id="KW-1133">Transmembrane helix</keyword>
<keyword evidence="2" id="KW-0732">Signal</keyword>
<evidence type="ECO:0000256" key="2">
    <source>
        <dbReference type="SAM" id="SignalP"/>
    </source>
</evidence>
<dbReference type="RefSeq" id="WP_175477239.1">
    <property type="nucleotide sequence ID" value="NZ_FNTX01000002.1"/>
</dbReference>
<feature type="signal peptide" evidence="2">
    <location>
        <begin position="1"/>
        <end position="26"/>
    </location>
</feature>
<evidence type="ECO:0000256" key="1">
    <source>
        <dbReference type="SAM" id="Phobius"/>
    </source>
</evidence>
<evidence type="ECO:0008006" key="5">
    <source>
        <dbReference type="Google" id="ProtNLM"/>
    </source>
</evidence>
<organism evidence="3 4">
    <name type="scientific">Ruania alba</name>
    <dbReference type="NCBI Taxonomy" id="648782"/>
    <lineage>
        <taxon>Bacteria</taxon>
        <taxon>Bacillati</taxon>
        <taxon>Actinomycetota</taxon>
        <taxon>Actinomycetes</taxon>
        <taxon>Micrococcales</taxon>
        <taxon>Ruaniaceae</taxon>
        <taxon>Ruania</taxon>
    </lineage>
</organism>